<dbReference type="GO" id="GO:0006606">
    <property type="term" value="P:protein import into nucleus"/>
    <property type="evidence" value="ECO:0007669"/>
    <property type="project" value="TreeGrafter"/>
</dbReference>
<organism evidence="12 13">
    <name type="scientific">Uncinocarpus reesii (strain UAMH 1704)</name>
    <dbReference type="NCBI Taxonomy" id="336963"/>
    <lineage>
        <taxon>Eukaryota</taxon>
        <taxon>Fungi</taxon>
        <taxon>Dikarya</taxon>
        <taxon>Ascomycota</taxon>
        <taxon>Pezizomycotina</taxon>
        <taxon>Eurotiomycetes</taxon>
        <taxon>Eurotiomycetidae</taxon>
        <taxon>Onygenales</taxon>
        <taxon>Onygenaceae</taxon>
        <taxon>Uncinocarpus</taxon>
    </lineage>
</organism>
<feature type="compositionally biased region" description="Low complexity" evidence="10">
    <location>
        <begin position="497"/>
        <end position="506"/>
    </location>
</feature>
<feature type="compositionally biased region" description="Basic and acidic residues" evidence="10">
    <location>
        <begin position="694"/>
        <end position="712"/>
    </location>
</feature>
<dbReference type="GO" id="GO:0034398">
    <property type="term" value="P:telomere tethering at nuclear periphery"/>
    <property type="evidence" value="ECO:0007669"/>
    <property type="project" value="TreeGrafter"/>
</dbReference>
<dbReference type="GO" id="GO:0008139">
    <property type="term" value="F:nuclear localization sequence binding"/>
    <property type="evidence" value="ECO:0007669"/>
    <property type="project" value="TreeGrafter"/>
</dbReference>
<feature type="region of interest" description="Disordered" evidence="10">
    <location>
        <begin position="664"/>
        <end position="816"/>
    </location>
</feature>
<dbReference type="InParanoid" id="C4JRJ0"/>
<feature type="compositionally biased region" description="Gly residues" evidence="10">
    <location>
        <begin position="480"/>
        <end position="494"/>
    </location>
</feature>
<feature type="compositionally biased region" description="Basic and acidic residues" evidence="10">
    <location>
        <begin position="1153"/>
        <end position="1178"/>
    </location>
</feature>
<dbReference type="Pfam" id="PF04096">
    <property type="entry name" value="Nucleoporin2"/>
    <property type="match status" value="1"/>
</dbReference>
<evidence type="ECO:0000256" key="10">
    <source>
        <dbReference type="SAM" id="MobiDB-lite"/>
    </source>
</evidence>
<dbReference type="SUPFAM" id="SSF82215">
    <property type="entry name" value="C-terminal autoproteolytic domain of nucleoporin nup98"/>
    <property type="match status" value="1"/>
</dbReference>
<dbReference type="GO" id="GO:0003723">
    <property type="term" value="F:RNA binding"/>
    <property type="evidence" value="ECO:0007669"/>
    <property type="project" value="TreeGrafter"/>
</dbReference>
<dbReference type="Gene3D" id="1.10.10.2360">
    <property type="match status" value="1"/>
</dbReference>
<evidence type="ECO:0000256" key="1">
    <source>
        <dbReference type="ARBA" id="ARBA00004567"/>
    </source>
</evidence>
<dbReference type="FunFam" id="3.30.1610.10:FF:000003">
    <property type="entry name" value="Nucleoporin SONB, putative"/>
    <property type="match status" value="1"/>
</dbReference>
<name>C4JRJ0_UNCRE</name>
<feature type="compositionally biased region" description="Gly residues" evidence="10">
    <location>
        <begin position="308"/>
        <end position="318"/>
    </location>
</feature>
<feature type="region of interest" description="Disordered" evidence="10">
    <location>
        <begin position="294"/>
        <end position="544"/>
    </location>
</feature>
<keyword evidence="3" id="KW-0813">Transport</keyword>
<reference evidence="13" key="1">
    <citation type="journal article" date="2009" name="Genome Res.">
        <title>Comparative genomic analyses of the human fungal pathogens Coccidioides and their relatives.</title>
        <authorList>
            <person name="Sharpton T.J."/>
            <person name="Stajich J.E."/>
            <person name="Rounsley S.D."/>
            <person name="Gardner M.J."/>
            <person name="Wortman J.R."/>
            <person name="Jordar V.S."/>
            <person name="Maiti R."/>
            <person name="Kodira C.D."/>
            <person name="Neafsey D.E."/>
            <person name="Zeng Q."/>
            <person name="Hung C.-Y."/>
            <person name="McMahan C."/>
            <person name="Muszewska A."/>
            <person name="Grynberg M."/>
            <person name="Mandel M.A."/>
            <person name="Kellner E.M."/>
            <person name="Barker B.M."/>
            <person name="Galgiani J.N."/>
            <person name="Orbach M.J."/>
            <person name="Kirkland T.N."/>
            <person name="Cole G.T."/>
            <person name="Henn M.R."/>
            <person name="Birren B.W."/>
            <person name="Taylor J.W."/>
        </authorList>
    </citation>
    <scope>NUCLEOTIDE SEQUENCE [LARGE SCALE GENOMIC DNA]</scope>
    <source>
        <strain evidence="13">UAMH 1704</strain>
    </source>
</reference>
<gene>
    <name evidence="12" type="ORF">UREG_05079</name>
</gene>
<feature type="region of interest" description="Disordered" evidence="10">
    <location>
        <begin position="614"/>
        <end position="651"/>
    </location>
</feature>
<dbReference type="Proteomes" id="UP000002058">
    <property type="component" value="Unassembled WGS sequence"/>
</dbReference>
<dbReference type="RefSeq" id="XP_002584390.1">
    <property type="nucleotide sequence ID" value="XM_002584344.1"/>
</dbReference>
<feature type="compositionally biased region" description="Low complexity" evidence="10">
    <location>
        <begin position="338"/>
        <end position="372"/>
    </location>
</feature>
<evidence type="ECO:0000313" key="12">
    <source>
        <dbReference type="EMBL" id="EEP80237.1"/>
    </source>
</evidence>
<dbReference type="GO" id="GO:0017056">
    <property type="term" value="F:structural constituent of nuclear pore"/>
    <property type="evidence" value="ECO:0007669"/>
    <property type="project" value="InterPro"/>
</dbReference>
<evidence type="ECO:0000256" key="5">
    <source>
        <dbReference type="ARBA" id="ARBA00022816"/>
    </source>
</evidence>
<dbReference type="FunFam" id="1.10.10.2360:FF:000001">
    <property type="entry name" value="Nuclear pore complex protein Nup98-Nup96"/>
    <property type="match status" value="1"/>
</dbReference>
<feature type="compositionally biased region" description="Low complexity" evidence="10">
    <location>
        <begin position="294"/>
        <end position="307"/>
    </location>
</feature>
<evidence type="ECO:0000259" key="11">
    <source>
        <dbReference type="PROSITE" id="PS51434"/>
    </source>
</evidence>
<evidence type="ECO:0000256" key="7">
    <source>
        <dbReference type="ARBA" id="ARBA00023010"/>
    </source>
</evidence>
<dbReference type="FunCoup" id="C4JRJ0">
    <property type="interactions" value="175"/>
</dbReference>
<dbReference type="GO" id="GO:0006405">
    <property type="term" value="P:RNA export from nucleus"/>
    <property type="evidence" value="ECO:0007669"/>
    <property type="project" value="TreeGrafter"/>
</dbReference>
<feature type="region of interest" description="Disordered" evidence="10">
    <location>
        <begin position="199"/>
        <end position="238"/>
    </location>
</feature>
<feature type="compositionally biased region" description="Polar residues" evidence="10">
    <location>
        <begin position="201"/>
        <end position="214"/>
    </location>
</feature>
<dbReference type="AlphaFoldDB" id="C4JRJ0"/>
<feature type="compositionally biased region" description="Polar residues" evidence="10">
    <location>
        <begin position="426"/>
        <end position="460"/>
    </location>
</feature>
<sequence>MFGGQNKGFGTTATTTGGGMFGQGTSAFGGGNAFGTGAAFGNTATPATNTGMFSNTQTAGFGTGTQQGSSIFGGGSSGGTGFGSGTGFGTGTALSGNVPPPSGTANPPFNAYEEKEPSSSVTCHYQSISCMPPYQKYSFEELRAADYDQGRRYGNASGQAGSFGAAAFGGFPQTATGFGTQTSSNPFGGGTASSAPPAFGQTATSGFGTTSTPNPLFGGTKPATSMFGQTPASQPGTFGSSISSGGGFGATTGTAFGGGNLFNNQQTKPAFGTGATGTGLGAFGQPATSGTSAFGGTTAASSPFGQAQQGGTGFGGFGQAQQTQQNKPAFGTFGNTTQQQQQQPSGGNAFGATGTTGTSGFGTSLGQQSGTSLFGGQQASTPSNPFGGQQQQQEQKPNMFGGLGTGTSTTGTGGFGFGTQNQQQGSNLFGGTNQQQQKPSVFSPSTGQSGGLFNTSTATPASAGGSIFNLGGNNQTTQQPGGGLGLGSLAGGSMFGQQQQAQQQPQTNGLQASLLDGNPYGNQSIFSGLPTPNAPSPGPLATPLSASIKQKQRTPLPMYKVSPNAANRLITPPTRQGYGFSYSTYGTPSSSAGTPGLGNSFLSKSLNGGSLGRSFSKSLSSSNLRRSFEPETDSILSPGAFSPGSSRYSGSNLKRLTIDRSLRTDLFSRSTQPHTTIMNGDSTPLQSSKLKKRVSFDSPDKDKEDLGDKTDKALVPFESHTPEPTPEELGFLRSRREKPAAPEPNGVKDVDGVNGSPGAQTASGSNSQPEMEQVRGKELAVVPEAQEQEDAATPDQSKTAKVPDRDPRPGEFWMKPSREEISKMTREQQKQVSNFTVGRANCGSVTFNRPVDLTTVNLDDVMGKIVKIGVRSITVYPEDVAKPPRGKGLNVPSTLVIENSWPRGRDKKAPSPITSGPLFDKHIERLKRVTNTEFVDYCKKTGVWTFKVPHFTTYGLDYDDEDEGENFDQSTMSAHPDMVTPKAQTPSHPFGSEFNDSTINVDDSFDDSMIGVEDDTFEFKKRGLVPGGFSNQNTVGKSVSFESDEDQASFLGEGSVGSGSENDSIEESDRSAITSEPESDRDETMGMAGAFPVPDYTAEQYIPPVSPQKANLGHSRIESLDDLHLNLSGNWAEQLQRTISPRKQDRQALREIQNDVFADRHDPDDTPKAKPLNSKDHGFATSIDLMNSLFRPKQASPRKAQVGKAKKGFEV</sequence>
<feature type="domain" description="Peptidase S59" evidence="11">
    <location>
        <begin position="809"/>
        <end position="951"/>
    </location>
</feature>
<feature type="region of interest" description="Disordered" evidence="10">
    <location>
        <begin position="55"/>
        <end position="115"/>
    </location>
</feature>
<feature type="compositionally biased region" description="Gly residues" evidence="10">
    <location>
        <begin position="61"/>
        <end position="90"/>
    </location>
</feature>
<dbReference type="MEROPS" id="S59.A07"/>
<keyword evidence="8" id="KW-0906">Nuclear pore complex</keyword>
<dbReference type="OMA" id="GDILWPG"/>
<dbReference type="PROSITE" id="PS51434">
    <property type="entry name" value="NUP_C"/>
    <property type="match status" value="1"/>
</dbReference>
<feature type="compositionally biased region" description="Polar residues" evidence="10">
    <location>
        <begin position="757"/>
        <end position="770"/>
    </location>
</feature>
<dbReference type="InterPro" id="IPR036903">
    <property type="entry name" value="Nup98_auto-Pept-S59_dom_sf"/>
</dbReference>
<keyword evidence="5" id="KW-0509">mRNA transport</keyword>
<dbReference type="PANTHER" id="PTHR23198">
    <property type="entry name" value="NUCLEOPORIN"/>
    <property type="match status" value="1"/>
</dbReference>
<dbReference type="STRING" id="336963.C4JRJ0"/>
<feature type="compositionally biased region" description="Low complexity" evidence="10">
    <location>
        <begin position="469"/>
        <end position="479"/>
    </location>
</feature>
<proteinExistence type="inferred from homology"/>
<feature type="region of interest" description="Disordered" evidence="10">
    <location>
        <begin position="1153"/>
        <end position="1211"/>
    </location>
</feature>
<accession>C4JRJ0</accession>
<keyword evidence="13" id="KW-1185">Reference proteome</keyword>
<dbReference type="VEuPathDB" id="FungiDB:UREG_05079"/>
<dbReference type="InterPro" id="IPR037665">
    <property type="entry name" value="Nucleoporin_S59-like"/>
</dbReference>
<dbReference type="GO" id="GO:0051028">
    <property type="term" value="P:mRNA transport"/>
    <property type="evidence" value="ECO:0007669"/>
    <property type="project" value="UniProtKB-KW"/>
</dbReference>
<evidence type="ECO:0000256" key="9">
    <source>
        <dbReference type="ARBA" id="ARBA00023242"/>
    </source>
</evidence>
<dbReference type="PANTHER" id="PTHR23198:SF6">
    <property type="entry name" value="NUCLEAR PORE COMPLEX PROTEIN NUP98-NUP96"/>
    <property type="match status" value="1"/>
</dbReference>
<dbReference type="OrthoDB" id="3797628at2759"/>
<comment type="subcellular location">
    <subcellularLocation>
        <location evidence="1">Nucleus</location>
        <location evidence="1">Nuclear pore complex</location>
    </subcellularLocation>
</comment>
<keyword evidence="6" id="KW-0653">Protein transport</keyword>
<dbReference type="HOGENOM" id="CLU_002330_0_0_1"/>
<keyword evidence="9" id="KW-0539">Nucleus</keyword>
<evidence type="ECO:0000256" key="6">
    <source>
        <dbReference type="ARBA" id="ARBA00022927"/>
    </source>
</evidence>
<comment type="similarity">
    <text evidence="2">Belongs to the nucleoporin GLFG family.</text>
</comment>
<feature type="compositionally biased region" description="Polar residues" evidence="10">
    <location>
        <begin position="374"/>
        <end position="388"/>
    </location>
</feature>
<dbReference type="EMBL" id="CH476617">
    <property type="protein sequence ID" value="EEP80237.1"/>
    <property type="molecule type" value="Genomic_DNA"/>
</dbReference>
<keyword evidence="7" id="KW-0811">Translocation</keyword>
<feature type="compositionally biased region" description="Polar residues" evidence="10">
    <location>
        <begin position="667"/>
        <end position="688"/>
    </location>
</feature>
<dbReference type="Gene3D" id="3.30.1610.10">
    <property type="entry name" value="Peptidase S59, nucleoporin"/>
    <property type="match status" value="1"/>
</dbReference>
<evidence type="ECO:0000256" key="4">
    <source>
        <dbReference type="ARBA" id="ARBA00022737"/>
    </source>
</evidence>
<protein>
    <recommendedName>
        <fullName evidence="11">Peptidase S59 domain-containing protein</fullName>
    </recommendedName>
</protein>
<feature type="compositionally biased region" description="Gly residues" evidence="10">
    <location>
        <begin position="401"/>
        <end position="417"/>
    </location>
</feature>
<keyword evidence="4" id="KW-0677">Repeat</keyword>
<dbReference type="GO" id="GO:0044614">
    <property type="term" value="C:nuclear pore cytoplasmic filaments"/>
    <property type="evidence" value="ECO:0007669"/>
    <property type="project" value="TreeGrafter"/>
</dbReference>
<feature type="compositionally biased region" description="Polar residues" evidence="10">
    <location>
        <begin position="222"/>
        <end position="235"/>
    </location>
</feature>
<dbReference type="InterPro" id="IPR007230">
    <property type="entry name" value="Nup98_auto-Pept-S59_dom"/>
</dbReference>
<evidence type="ECO:0000256" key="3">
    <source>
        <dbReference type="ARBA" id="ARBA00022448"/>
    </source>
</evidence>
<feature type="compositionally biased region" description="Low complexity" evidence="10">
    <location>
        <begin position="614"/>
        <end position="625"/>
    </location>
</feature>
<feature type="region of interest" description="Disordered" evidence="10">
    <location>
        <begin position="1042"/>
        <end position="1091"/>
    </location>
</feature>
<dbReference type="GeneID" id="8439200"/>
<evidence type="ECO:0000256" key="2">
    <source>
        <dbReference type="ARBA" id="ARBA00008926"/>
    </source>
</evidence>
<dbReference type="GO" id="GO:0000973">
    <property type="term" value="P:post-transcriptional tethering of RNA polymerase II gene DNA at nuclear periphery"/>
    <property type="evidence" value="ECO:0007669"/>
    <property type="project" value="TreeGrafter"/>
</dbReference>
<dbReference type="eggNOG" id="KOG0845">
    <property type="taxonomic scope" value="Eukaryota"/>
</dbReference>
<dbReference type="KEGG" id="ure:UREG_05079"/>
<evidence type="ECO:0000256" key="8">
    <source>
        <dbReference type="ARBA" id="ARBA00023132"/>
    </source>
</evidence>
<evidence type="ECO:0000313" key="13">
    <source>
        <dbReference type="Proteomes" id="UP000002058"/>
    </source>
</evidence>